<evidence type="ECO:0000256" key="1">
    <source>
        <dbReference type="SAM" id="Phobius"/>
    </source>
</evidence>
<dbReference type="KEGG" id="hel:HELO_1426"/>
<dbReference type="AlphaFoldDB" id="E1V6I0"/>
<feature type="transmembrane region" description="Helical" evidence="1">
    <location>
        <begin position="342"/>
        <end position="364"/>
    </location>
</feature>
<dbReference type="STRING" id="768066.HELO_1426"/>
<feature type="transmembrane region" description="Helical" evidence="1">
    <location>
        <begin position="376"/>
        <end position="396"/>
    </location>
</feature>
<accession>E1V6I0</accession>
<proteinExistence type="predicted"/>
<feature type="transmembrane region" description="Helical" evidence="1">
    <location>
        <begin position="240"/>
        <end position="262"/>
    </location>
</feature>
<feature type="transmembrane region" description="Helical" evidence="1">
    <location>
        <begin position="167"/>
        <end position="187"/>
    </location>
</feature>
<feature type="transmembrane region" description="Helical" evidence="1">
    <location>
        <begin position="26"/>
        <end position="49"/>
    </location>
</feature>
<evidence type="ECO:0000313" key="2">
    <source>
        <dbReference type="EMBL" id="CBV41309.1"/>
    </source>
</evidence>
<dbReference type="HOGENOM" id="CLU_030637_1_1_6"/>
<dbReference type="eggNOG" id="COG3449">
    <property type="taxonomic scope" value="Bacteria"/>
</dbReference>
<feature type="transmembrane region" description="Helical" evidence="1">
    <location>
        <begin position="274"/>
        <end position="293"/>
    </location>
</feature>
<protein>
    <submittedName>
        <fullName evidence="2">DUF4153 domain protein</fullName>
    </submittedName>
</protein>
<keyword evidence="1" id="KW-1133">Transmembrane helix</keyword>
<feature type="transmembrane region" description="Helical" evidence="1">
    <location>
        <begin position="91"/>
        <end position="112"/>
    </location>
</feature>
<dbReference type="EMBL" id="FN869568">
    <property type="protein sequence ID" value="CBV41309.1"/>
    <property type="molecule type" value="Genomic_DNA"/>
</dbReference>
<reference evidence="3" key="1">
    <citation type="journal article" date="2011" name="Environ. Microbiol.">
        <title>A blueprint of ectoine metabolism from the genome of the industrial producer Halomonas elongata DSM 2581(T).</title>
        <authorList>
            <person name="Schwibbert K."/>
            <person name="Marin-Sanguino A."/>
            <person name="Bagyan I."/>
            <person name="Heidrich G."/>
            <person name="Lentzen G."/>
            <person name="Seitz H."/>
            <person name="Rampp M."/>
            <person name="Schuster S.C."/>
            <person name="Klenk H.P."/>
            <person name="Pfeiffer F."/>
            <person name="Oesterhelt D."/>
            <person name="Kunte H.J."/>
        </authorList>
    </citation>
    <scope>NUCLEOTIDE SEQUENCE [LARGE SCALE GENOMIC DNA]</scope>
    <source>
        <strain evidence="3">ATCC 33173 / DSM 2581 / NBRC 15536 / NCIMB 2198 / 1H9</strain>
    </source>
</reference>
<dbReference type="InterPro" id="IPR025291">
    <property type="entry name" value="DUF4153"/>
</dbReference>
<feature type="transmembrane region" description="Helical" evidence="1">
    <location>
        <begin position="207"/>
        <end position="228"/>
    </location>
</feature>
<dbReference type="Proteomes" id="UP000008707">
    <property type="component" value="Chromosome"/>
</dbReference>
<feature type="transmembrane region" description="Helical" evidence="1">
    <location>
        <begin position="124"/>
        <end position="146"/>
    </location>
</feature>
<feature type="transmembrane region" description="Helical" evidence="1">
    <location>
        <begin position="61"/>
        <end position="79"/>
    </location>
</feature>
<dbReference type="Pfam" id="PF13687">
    <property type="entry name" value="DUF4153"/>
    <property type="match status" value="1"/>
</dbReference>
<gene>
    <name evidence="2" type="ordered locus">HELO_1426</name>
</gene>
<name>E1V6I0_HALED</name>
<organism evidence="2 3">
    <name type="scientific">Halomonas elongata (strain ATCC 33173 / DSM 2581 / NBRC 15536 / NCIMB 2198 / 1H9)</name>
    <dbReference type="NCBI Taxonomy" id="768066"/>
    <lineage>
        <taxon>Bacteria</taxon>
        <taxon>Pseudomonadati</taxon>
        <taxon>Pseudomonadota</taxon>
        <taxon>Gammaproteobacteria</taxon>
        <taxon>Oceanospirillales</taxon>
        <taxon>Halomonadaceae</taxon>
        <taxon>Halomonas</taxon>
    </lineage>
</organism>
<keyword evidence="1" id="KW-0472">Membrane</keyword>
<feature type="transmembrane region" description="Helical" evidence="1">
    <location>
        <begin position="305"/>
        <end position="330"/>
    </location>
</feature>
<evidence type="ECO:0000313" key="3">
    <source>
        <dbReference type="Proteomes" id="UP000008707"/>
    </source>
</evidence>
<sequence>MRSHPSDQATSVTMDTHDPLDTASRYALVIIALLQGGVLCYLHFSLGFGAEGRQLWPATDLRWLAAIYTLVIALPGFFYMGLERFRDSRNLLAAAVLAPLLFWLGWHLGWLAQAADLALRGGNFIMPFVASIGTSLFILAVYFRAWSHGGRLKVSYPQLVAYSWQNALILALLGLFIGVFWLLLMLWSELFRIIGVDVFATVFNEPIFVYPVTWLVGGIGLVMIRSRIRLIAMVQFMCEVLIKALLPLACLIGVLFLAALPFTGLQKIWDTGHAALLMMLLAIVLLFFFNAVFSEQAESPPYPRVLRCFVYLGILLLPINSLLAAWALWLRIDQYGFTVDRLWAGVIQLLIAAFTLTYAVMLPWKRGDALRGIHTINSWLGIGMAVVLIAINTPLADLRDWSAESQSARLSSGKVDPDEYEYAYLRFELGAYGVRVLERLRADKAFAEEHPLAAKGIDAALARESRYDRTPQVDTSDPDAVAAMFRIDASASPPDSLMRVVAEQQNYCLSSSGLCAVVQATSPDADYWIVFYTHYSPYSSGEVYRQTPAGGRKIGSASLLGCQHEEASHSGNLGKLERLPGPFMVFTDGECYYQIEPELDYLIDRPISEDGNAGG</sequence>
<keyword evidence="1" id="KW-0812">Transmembrane</keyword>